<gene>
    <name evidence="9" type="primary">LOC115213343</name>
</gene>
<dbReference type="KEGG" id="osn:115213343"/>
<dbReference type="RefSeq" id="XP_029638138.2">
    <property type="nucleotide sequence ID" value="XM_029782278.2"/>
</dbReference>
<dbReference type="InterPro" id="IPR050440">
    <property type="entry name" value="Laminin/Netrin_ECM"/>
</dbReference>
<dbReference type="FunFam" id="2.60.120.260:FF:000010">
    <property type="entry name" value="Laminin subunit beta 1"/>
    <property type="match status" value="1"/>
</dbReference>
<reference evidence="9" key="1">
    <citation type="submission" date="2025-08" db="UniProtKB">
        <authorList>
            <consortium name="RefSeq"/>
        </authorList>
    </citation>
    <scope>IDENTIFICATION</scope>
</reference>
<dbReference type="GO" id="GO:0034446">
    <property type="term" value="P:substrate adhesion-dependent cell spreading"/>
    <property type="evidence" value="ECO:0007669"/>
    <property type="project" value="TreeGrafter"/>
</dbReference>
<keyword evidence="2" id="KW-0964">Secreted</keyword>
<dbReference type="PANTHER" id="PTHR10574:SF375">
    <property type="entry name" value="LAMININ SUBUNIT BETA-1"/>
    <property type="match status" value="1"/>
</dbReference>
<sequence>MVQTVILHSEYLPKMELSFLILLNLATLWGVYAQQHSRCLEGSCYPATGDLLIGREKNLQASSTCGLKQREHYCIVSHLKDVKKCFYCDSRQSFSPHLQTQPLNHRIQNIVYSFGRRKRGRWWQAENGKENVYIQLDLEAEFQFTHLIMRFKTFRPAAMLVERSYDFGKTWKVYRYFAENCAQSFPGVPTGPIRRLDQVICESKYSDAAPSTRGEVVFQVLPTSISIGNPYSSEVQDLLKLTNLRINFTKLHTLGK</sequence>
<dbReference type="GO" id="GO:0070831">
    <property type="term" value="P:basement membrane assembly"/>
    <property type="evidence" value="ECO:0007669"/>
    <property type="project" value="TreeGrafter"/>
</dbReference>
<keyword evidence="2" id="KW-0272">Extracellular matrix</keyword>
<keyword evidence="3" id="KW-0130">Cell adhesion</keyword>
<dbReference type="InterPro" id="IPR008211">
    <property type="entry name" value="Laminin_N"/>
</dbReference>
<keyword evidence="8" id="KW-1185">Reference proteome</keyword>
<evidence type="ECO:0000259" key="7">
    <source>
        <dbReference type="PROSITE" id="PS51117"/>
    </source>
</evidence>
<feature type="chain" id="PRO_5028976220" evidence="6">
    <location>
        <begin position="34"/>
        <end position="256"/>
    </location>
</feature>
<dbReference type="Gene3D" id="2.60.120.260">
    <property type="entry name" value="Galactose-binding domain-like"/>
    <property type="match status" value="1"/>
</dbReference>
<keyword evidence="6" id="KW-0732">Signal</keyword>
<keyword evidence="4" id="KW-1015">Disulfide bond</keyword>
<keyword evidence="2" id="KW-0084">Basement membrane</keyword>
<dbReference type="Proteomes" id="UP000515154">
    <property type="component" value="Linkage group LG6"/>
</dbReference>
<feature type="signal peptide" evidence="6">
    <location>
        <begin position="1"/>
        <end position="33"/>
    </location>
</feature>
<evidence type="ECO:0000256" key="6">
    <source>
        <dbReference type="SAM" id="SignalP"/>
    </source>
</evidence>
<evidence type="ECO:0000313" key="9">
    <source>
        <dbReference type="RefSeq" id="XP_029638138.2"/>
    </source>
</evidence>
<evidence type="ECO:0000256" key="2">
    <source>
        <dbReference type="ARBA" id="ARBA00022869"/>
    </source>
</evidence>
<evidence type="ECO:0000256" key="4">
    <source>
        <dbReference type="ARBA" id="ARBA00023157"/>
    </source>
</evidence>
<dbReference type="Pfam" id="PF00055">
    <property type="entry name" value="Laminin_N"/>
    <property type="match status" value="1"/>
</dbReference>
<proteinExistence type="predicted"/>
<evidence type="ECO:0000313" key="8">
    <source>
        <dbReference type="Proteomes" id="UP000515154"/>
    </source>
</evidence>
<dbReference type="GO" id="GO:0009888">
    <property type="term" value="P:tissue development"/>
    <property type="evidence" value="ECO:0007669"/>
    <property type="project" value="TreeGrafter"/>
</dbReference>
<evidence type="ECO:0000256" key="3">
    <source>
        <dbReference type="ARBA" id="ARBA00022889"/>
    </source>
</evidence>
<name>A0A6P7SJH6_9MOLL</name>
<dbReference type="GO" id="GO:0007411">
    <property type="term" value="P:axon guidance"/>
    <property type="evidence" value="ECO:0007669"/>
    <property type="project" value="TreeGrafter"/>
</dbReference>
<feature type="domain" description="Laminin N-terminal" evidence="7">
    <location>
        <begin position="40"/>
        <end position="256"/>
    </location>
</feature>
<keyword evidence="5" id="KW-0424">Laminin EGF-like domain</keyword>
<dbReference type="AlphaFoldDB" id="A0A6P7SJH6"/>
<comment type="subcellular location">
    <subcellularLocation>
        <location evidence="1">Secreted</location>
        <location evidence="1">Extracellular space</location>
        <location evidence="1">Extracellular matrix</location>
        <location evidence="1">Basement membrane</location>
    </subcellularLocation>
</comment>
<protein>
    <submittedName>
        <fullName evidence="9">Laminin subunit beta-1</fullName>
    </submittedName>
</protein>
<accession>A0A6P7SJH6</accession>
<evidence type="ECO:0000256" key="5">
    <source>
        <dbReference type="ARBA" id="ARBA00023292"/>
    </source>
</evidence>
<organism evidence="8 9">
    <name type="scientific">Octopus sinensis</name>
    <name type="common">East Asian common octopus</name>
    <dbReference type="NCBI Taxonomy" id="2607531"/>
    <lineage>
        <taxon>Eukaryota</taxon>
        <taxon>Metazoa</taxon>
        <taxon>Spiralia</taxon>
        <taxon>Lophotrochozoa</taxon>
        <taxon>Mollusca</taxon>
        <taxon>Cephalopoda</taxon>
        <taxon>Coleoidea</taxon>
        <taxon>Octopodiformes</taxon>
        <taxon>Octopoda</taxon>
        <taxon>Incirrata</taxon>
        <taxon>Octopodidae</taxon>
        <taxon>Octopus</taxon>
    </lineage>
</organism>
<dbReference type="GO" id="GO:0016477">
    <property type="term" value="P:cell migration"/>
    <property type="evidence" value="ECO:0007669"/>
    <property type="project" value="TreeGrafter"/>
</dbReference>
<dbReference type="SMART" id="SM00136">
    <property type="entry name" value="LamNT"/>
    <property type="match status" value="1"/>
</dbReference>
<dbReference type="GO" id="GO:0043256">
    <property type="term" value="C:laminin complex"/>
    <property type="evidence" value="ECO:0007669"/>
    <property type="project" value="TreeGrafter"/>
</dbReference>
<dbReference type="PANTHER" id="PTHR10574">
    <property type="entry name" value="NETRIN/LAMININ-RELATED"/>
    <property type="match status" value="1"/>
</dbReference>
<dbReference type="GO" id="GO:0009887">
    <property type="term" value="P:animal organ morphogenesis"/>
    <property type="evidence" value="ECO:0007669"/>
    <property type="project" value="TreeGrafter"/>
</dbReference>
<evidence type="ECO:0000256" key="1">
    <source>
        <dbReference type="ARBA" id="ARBA00004302"/>
    </source>
</evidence>
<dbReference type="PROSITE" id="PS51117">
    <property type="entry name" value="LAMININ_NTER"/>
    <property type="match status" value="1"/>
</dbReference>